<evidence type="ECO:0000256" key="5">
    <source>
        <dbReference type="ARBA" id="ARBA00023242"/>
    </source>
</evidence>
<dbReference type="VEuPathDB" id="FungiDB:AAP_05892"/>
<name>A0A167V715_9EURO</name>
<evidence type="ECO:0000259" key="9">
    <source>
        <dbReference type="PROSITE" id="PS50808"/>
    </source>
</evidence>
<evidence type="ECO:0000256" key="2">
    <source>
        <dbReference type="ARBA" id="ARBA00022723"/>
    </source>
</evidence>
<dbReference type="InterPro" id="IPR003656">
    <property type="entry name" value="Znf_BED"/>
</dbReference>
<dbReference type="GO" id="GO:0003677">
    <property type="term" value="F:DNA binding"/>
    <property type="evidence" value="ECO:0007669"/>
    <property type="project" value="InterPro"/>
</dbReference>
<dbReference type="EMBL" id="AZGZ01000038">
    <property type="protein sequence ID" value="KZZ87137.1"/>
    <property type="molecule type" value="Genomic_DNA"/>
</dbReference>
<dbReference type="GO" id="GO:0005634">
    <property type="term" value="C:nucleus"/>
    <property type="evidence" value="ECO:0007669"/>
    <property type="project" value="UniProtKB-SubCell"/>
</dbReference>
<evidence type="ECO:0000256" key="3">
    <source>
        <dbReference type="ARBA" id="ARBA00022771"/>
    </source>
</evidence>
<protein>
    <submittedName>
        <fullName evidence="10">C2H2 finger domain-containing protein</fullName>
    </submittedName>
</protein>
<dbReference type="OrthoDB" id="1306014at2759"/>
<proteinExistence type="predicted"/>
<dbReference type="PANTHER" id="PTHR23215:SF0">
    <property type="entry name" value="BUB3-INTERACTING AND GLEBS MOTIF-CONTAINING PROTEIN ZNF207"/>
    <property type="match status" value="1"/>
</dbReference>
<comment type="subcellular location">
    <subcellularLocation>
        <location evidence="1">Nucleus</location>
    </subcellularLocation>
</comment>
<feature type="domain" description="BED-type" evidence="9">
    <location>
        <begin position="13"/>
        <end position="72"/>
    </location>
</feature>
<keyword evidence="2" id="KW-0479">Metal-binding</keyword>
<dbReference type="PROSITE" id="PS50808">
    <property type="entry name" value="ZF_BED"/>
    <property type="match status" value="1"/>
</dbReference>
<keyword evidence="4" id="KW-0862">Zinc</keyword>
<evidence type="ECO:0000313" key="10">
    <source>
        <dbReference type="EMBL" id="KZZ87137.1"/>
    </source>
</evidence>
<dbReference type="InterPro" id="IPR036236">
    <property type="entry name" value="Znf_C2H2_sf"/>
</dbReference>
<keyword evidence="5" id="KW-0539">Nucleus</keyword>
<dbReference type="CDD" id="cd20908">
    <property type="entry name" value="SUF4-like"/>
    <property type="match status" value="1"/>
</dbReference>
<dbReference type="InterPro" id="IPR013087">
    <property type="entry name" value="Znf_C2H2_type"/>
</dbReference>
<dbReference type="SMART" id="SM00355">
    <property type="entry name" value="ZnF_C2H2"/>
    <property type="match status" value="2"/>
</dbReference>
<accession>A0A167V715</accession>
<evidence type="ECO:0000256" key="7">
    <source>
        <dbReference type="SAM" id="MobiDB-lite"/>
    </source>
</evidence>
<comment type="caution">
    <text evidence="10">The sequence shown here is derived from an EMBL/GenBank/DDBJ whole genome shotgun (WGS) entry which is preliminary data.</text>
</comment>
<dbReference type="PROSITE" id="PS00028">
    <property type="entry name" value="ZINC_FINGER_C2H2_1"/>
    <property type="match status" value="1"/>
</dbReference>
<feature type="region of interest" description="Disordered" evidence="7">
    <location>
        <begin position="204"/>
        <end position="226"/>
    </location>
</feature>
<feature type="compositionally biased region" description="Low complexity" evidence="7">
    <location>
        <begin position="156"/>
        <end position="181"/>
    </location>
</feature>
<reference evidence="10 11" key="1">
    <citation type="journal article" date="2016" name="Genome Biol. Evol.">
        <title>Divergent and convergent evolution of fungal pathogenicity.</title>
        <authorList>
            <person name="Shang Y."/>
            <person name="Xiao G."/>
            <person name="Zheng P."/>
            <person name="Cen K."/>
            <person name="Zhan S."/>
            <person name="Wang C."/>
        </authorList>
    </citation>
    <scope>NUCLEOTIDE SEQUENCE [LARGE SCALE GENOMIC DNA]</scope>
    <source>
        <strain evidence="10 11">ARSEF 7405</strain>
    </source>
</reference>
<dbReference type="GO" id="GO:0008270">
    <property type="term" value="F:zinc ion binding"/>
    <property type="evidence" value="ECO:0007669"/>
    <property type="project" value="UniProtKB-KW"/>
</dbReference>
<gene>
    <name evidence="10" type="ORF">AAP_05892</name>
</gene>
<keyword evidence="3 6" id="KW-0863">Zinc-finger</keyword>
<dbReference type="PROSITE" id="PS50157">
    <property type="entry name" value="ZINC_FINGER_C2H2_2"/>
    <property type="match status" value="1"/>
</dbReference>
<dbReference type="Gene3D" id="3.30.160.60">
    <property type="entry name" value="Classic Zinc Finger"/>
    <property type="match status" value="1"/>
</dbReference>
<dbReference type="AlphaFoldDB" id="A0A167V715"/>
<organism evidence="10 11">
    <name type="scientific">Ascosphaera apis ARSEF 7405</name>
    <dbReference type="NCBI Taxonomy" id="392613"/>
    <lineage>
        <taxon>Eukaryota</taxon>
        <taxon>Fungi</taxon>
        <taxon>Dikarya</taxon>
        <taxon>Ascomycota</taxon>
        <taxon>Pezizomycotina</taxon>
        <taxon>Eurotiomycetes</taxon>
        <taxon>Eurotiomycetidae</taxon>
        <taxon>Onygenales</taxon>
        <taxon>Ascosphaeraceae</taxon>
        <taxon>Ascosphaera</taxon>
    </lineage>
</organism>
<feature type="domain" description="C2H2-type" evidence="8">
    <location>
        <begin position="42"/>
        <end position="65"/>
    </location>
</feature>
<evidence type="ECO:0000256" key="1">
    <source>
        <dbReference type="ARBA" id="ARBA00004123"/>
    </source>
</evidence>
<dbReference type="SUPFAM" id="SSF57667">
    <property type="entry name" value="beta-beta-alpha zinc fingers"/>
    <property type="match status" value="1"/>
</dbReference>
<evidence type="ECO:0000259" key="8">
    <source>
        <dbReference type="PROSITE" id="PS50157"/>
    </source>
</evidence>
<evidence type="ECO:0000313" key="11">
    <source>
        <dbReference type="Proteomes" id="UP000242877"/>
    </source>
</evidence>
<sequence length="269" mass="29292">MGKKRRGHPTLQDILARPWCYYCERDFDDLKILISHQKAKHFKCERCGRRLNTAGGLSVHMSQVHKETLSAVENALPNRTSLDIEIFGMEGVPEDILQTHNARVMTQYQAAEAERRAATGNPPPGTANGPLGRKKPKVESKEEVLERLKKWREGRTQQQQVTPSAAVTAATAPTQPETIPTVPVPIAPVQEPISAVPAAAATEQTTAAAAAPPPLSKPGKKDKSKNVRLVYSDQEVSPEEKMAVLARYLECLPVERRGNVTGVAVAASG</sequence>
<evidence type="ECO:0000256" key="4">
    <source>
        <dbReference type="ARBA" id="ARBA00022833"/>
    </source>
</evidence>
<feature type="region of interest" description="Disordered" evidence="7">
    <location>
        <begin position="153"/>
        <end position="182"/>
    </location>
</feature>
<evidence type="ECO:0000256" key="6">
    <source>
        <dbReference type="PROSITE-ProRule" id="PRU00042"/>
    </source>
</evidence>
<feature type="region of interest" description="Disordered" evidence="7">
    <location>
        <begin position="112"/>
        <end position="140"/>
    </location>
</feature>
<dbReference type="Proteomes" id="UP000242877">
    <property type="component" value="Unassembled WGS sequence"/>
</dbReference>
<keyword evidence="11" id="KW-1185">Reference proteome</keyword>
<dbReference type="FunFam" id="3.30.160.60:FF:000354">
    <property type="entry name" value="C2H2 finger domain-containing protein"/>
    <property type="match status" value="1"/>
</dbReference>
<dbReference type="PANTHER" id="PTHR23215">
    <property type="entry name" value="ZINC FINGER PROTEIN 207"/>
    <property type="match status" value="1"/>
</dbReference>